<gene>
    <name evidence="2" type="ORF">GCM10010918_41470</name>
</gene>
<dbReference type="PANTHER" id="PTHR43471:SF12">
    <property type="entry name" value="HYPOTHETICAL MEMBRANE PROTEIN, CONSERVED"/>
    <property type="match status" value="1"/>
</dbReference>
<feature type="transmembrane region" description="Helical" evidence="1">
    <location>
        <begin position="160"/>
        <end position="180"/>
    </location>
</feature>
<evidence type="ECO:0000256" key="1">
    <source>
        <dbReference type="SAM" id="Phobius"/>
    </source>
</evidence>
<dbReference type="RefSeq" id="WP_188891115.1">
    <property type="nucleotide sequence ID" value="NZ_BMHY01000009.1"/>
</dbReference>
<evidence type="ECO:0008006" key="4">
    <source>
        <dbReference type="Google" id="ProtNLM"/>
    </source>
</evidence>
<protein>
    <recommendedName>
        <fullName evidence="4">ABC transporter permease</fullName>
    </recommendedName>
</protein>
<sequence length="306" mass="34513">MRNEGIAGKELGNWRSRLINPVLNKEFRLRMRTARSMWTIFAYLFAIGLMALCSIYLTQELGGSSTSFNPERSRILFYFLSFAQLGLITFMAPGLTAGVISGEREKQTLNLLLTTQQSSTTIILSKLVSSLGFMVLIVVSTIPVYSMVFLYGGISPSQLFLVFIYYFFMMIMLGSLGILFSTLFKRTMISVIVTYGVTLFIYVGTLLIFYVALSVTNNTANNAVNPAAYNWIGHILAWNPGVALYSILDPNVSEQIYEIHNRGQQASQKPAFQLWHEFMIIYGLISAGVLWLSIAKLRPRLKRRNK</sequence>
<dbReference type="Pfam" id="PF12679">
    <property type="entry name" value="ABC2_membrane_2"/>
    <property type="match status" value="1"/>
</dbReference>
<keyword evidence="1" id="KW-0812">Transmembrane</keyword>
<accession>A0A917M5Y5</accession>
<keyword evidence="1" id="KW-1133">Transmembrane helix</keyword>
<feature type="transmembrane region" description="Helical" evidence="1">
    <location>
        <begin position="131"/>
        <end position="154"/>
    </location>
</feature>
<feature type="transmembrane region" description="Helical" evidence="1">
    <location>
        <begin position="192"/>
        <end position="213"/>
    </location>
</feature>
<feature type="transmembrane region" description="Helical" evidence="1">
    <location>
        <begin position="77"/>
        <end position="100"/>
    </location>
</feature>
<feature type="transmembrane region" description="Helical" evidence="1">
    <location>
        <begin position="37"/>
        <end position="57"/>
    </location>
</feature>
<proteinExistence type="predicted"/>
<dbReference type="EMBL" id="BMHY01000009">
    <property type="protein sequence ID" value="GGG80052.1"/>
    <property type="molecule type" value="Genomic_DNA"/>
</dbReference>
<dbReference type="GO" id="GO:0005886">
    <property type="term" value="C:plasma membrane"/>
    <property type="evidence" value="ECO:0007669"/>
    <property type="project" value="UniProtKB-SubCell"/>
</dbReference>
<keyword evidence="3" id="KW-1185">Reference proteome</keyword>
<reference evidence="2 3" key="1">
    <citation type="journal article" date="2014" name="Int. J. Syst. Evol. Microbiol.">
        <title>Complete genome sequence of Corynebacterium casei LMG S-19264T (=DSM 44701T), isolated from a smear-ripened cheese.</title>
        <authorList>
            <consortium name="US DOE Joint Genome Institute (JGI-PGF)"/>
            <person name="Walter F."/>
            <person name="Albersmeier A."/>
            <person name="Kalinowski J."/>
            <person name="Ruckert C."/>
        </authorList>
    </citation>
    <scope>NUCLEOTIDE SEQUENCE [LARGE SCALE GENOMIC DNA]</scope>
    <source>
        <strain evidence="2 3">CGMCC 1.15286</strain>
    </source>
</reference>
<organism evidence="2 3">
    <name type="scientific">Paenibacillus radicis</name>
    <name type="common">ex Gao et al. 2016</name>
    <dbReference type="NCBI Taxonomy" id="1737354"/>
    <lineage>
        <taxon>Bacteria</taxon>
        <taxon>Bacillati</taxon>
        <taxon>Bacillota</taxon>
        <taxon>Bacilli</taxon>
        <taxon>Bacillales</taxon>
        <taxon>Paenibacillaceae</taxon>
        <taxon>Paenibacillus</taxon>
    </lineage>
</organism>
<dbReference type="PANTHER" id="PTHR43471">
    <property type="entry name" value="ABC TRANSPORTER PERMEASE"/>
    <property type="match status" value="1"/>
</dbReference>
<evidence type="ECO:0000313" key="3">
    <source>
        <dbReference type="Proteomes" id="UP000600247"/>
    </source>
</evidence>
<evidence type="ECO:0000313" key="2">
    <source>
        <dbReference type="EMBL" id="GGG80052.1"/>
    </source>
</evidence>
<keyword evidence="1" id="KW-0472">Membrane</keyword>
<comment type="caution">
    <text evidence="2">The sequence shown here is derived from an EMBL/GenBank/DDBJ whole genome shotgun (WGS) entry which is preliminary data.</text>
</comment>
<dbReference type="GO" id="GO:0140359">
    <property type="term" value="F:ABC-type transporter activity"/>
    <property type="evidence" value="ECO:0007669"/>
    <property type="project" value="InterPro"/>
</dbReference>
<dbReference type="Proteomes" id="UP000600247">
    <property type="component" value="Unassembled WGS sequence"/>
</dbReference>
<feature type="transmembrane region" description="Helical" evidence="1">
    <location>
        <begin position="279"/>
        <end position="297"/>
    </location>
</feature>
<name>A0A917M5Y5_9BACL</name>
<dbReference type="AlphaFoldDB" id="A0A917M5Y5"/>